<organism evidence="1 2">
    <name type="scientific">Bauhinia variegata</name>
    <name type="common">Purple orchid tree</name>
    <name type="synonym">Phanera variegata</name>
    <dbReference type="NCBI Taxonomy" id="167791"/>
    <lineage>
        <taxon>Eukaryota</taxon>
        <taxon>Viridiplantae</taxon>
        <taxon>Streptophyta</taxon>
        <taxon>Embryophyta</taxon>
        <taxon>Tracheophyta</taxon>
        <taxon>Spermatophyta</taxon>
        <taxon>Magnoliopsida</taxon>
        <taxon>eudicotyledons</taxon>
        <taxon>Gunneridae</taxon>
        <taxon>Pentapetalae</taxon>
        <taxon>rosids</taxon>
        <taxon>fabids</taxon>
        <taxon>Fabales</taxon>
        <taxon>Fabaceae</taxon>
        <taxon>Cercidoideae</taxon>
        <taxon>Cercideae</taxon>
        <taxon>Bauhiniinae</taxon>
        <taxon>Bauhinia</taxon>
    </lineage>
</organism>
<evidence type="ECO:0000313" key="2">
    <source>
        <dbReference type="Proteomes" id="UP000828941"/>
    </source>
</evidence>
<protein>
    <submittedName>
        <fullName evidence="1">Uncharacterized protein</fullName>
    </submittedName>
</protein>
<dbReference type="Proteomes" id="UP000828941">
    <property type="component" value="Chromosome 7"/>
</dbReference>
<name>A0ACB9N6Y0_BAUVA</name>
<keyword evidence="2" id="KW-1185">Reference proteome</keyword>
<gene>
    <name evidence="1" type="ORF">L6164_016773</name>
</gene>
<proteinExistence type="predicted"/>
<comment type="caution">
    <text evidence="1">The sequence shown here is derived from an EMBL/GenBank/DDBJ whole genome shotgun (WGS) entry which is preliminary data.</text>
</comment>
<dbReference type="EMBL" id="CM039432">
    <property type="protein sequence ID" value="KAI4331818.1"/>
    <property type="molecule type" value="Genomic_DNA"/>
</dbReference>
<accession>A0ACB9N6Y0</accession>
<sequence length="316" mass="36606">MYIQNEEYGLRLDQQIHCVKELFVEEKRGLAKLELVDRIQKLGLARHFQKEIKEVLDNILSTQNSKSSIEEKRYLPALRFKLLRQHGYKVSPDTVSTFLEILENISEGSVKDILENLECSHLAFEGENILEKAKTLALSSLNCASEQMYGDLLEEVVHTANHQDEVKELSRWDDKEVQQLPKYIRICFQALNDITNETAFEIEREKNLALVLPHLKKVAEREKGDAASSILCYMNEMSVSEEEARNHIKWMIRETWKKINVECFTKMCSSRTFVSLTTNAARVAHTLYQNGDGFGIQDRDIRRQILSLVIEPFLEV</sequence>
<reference evidence="1 2" key="1">
    <citation type="journal article" date="2022" name="DNA Res.">
        <title>Chromosomal-level genome assembly of the orchid tree Bauhinia variegata (Leguminosae; Cercidoideae) supports the allotetraploid origin hypothesis of Bauhinia.</title>
        <authorList>
            <person name="Zhong Y."/>
            <person name="Chen Y."/>
            <person name="Zheng D."/>
            <person name="Pang J."/>
            <person name="Liu Y."/>
            <person name="Luo S."/>
            <person name="Meng S."/>
            <person name="Qian L."/>
            <person name="Wei D."/>
            <person name="Dai S."/>
            <person name="Zhou R."/>
        </authorList>
    </citation>
    <scope>NUCLEOTIDE SEQUENCE [LARGE SCALE GENOMIC DNA]</scope>
    <source>
        <strain evidence="1">BV-YZ2020</strain>
    </source>
</reference>
<evidence type="ECO:0000313" key="1">
    <source>
        <dbReference type="EMBL" id="KAI4331818.1"/>
    </source>
</evidence>